<comment type="similarity">
    <text evidence="1">Belongs to the DNA repair enzymes AP/ExoA family.</text>
</comment>
<evidence type="ECO:0000256" key="5">
    <source>
        <dbReference type="PIRSR" id="PIRSR604808-1"/>
    </source>
</evidence>
<evidence type="ECO:0000313" key="9">
    <source>
        <dbReference type="EMBL" id="NNU25955.1"/>
    </source>
</evidence>
<feature type="binding site" evidence="6">
    <location>
        <position position="259"/>
    </location>
    <ligand>
        <name>Mg(2+)</name>
        <dbReference type="ChEBI" id="CHEBI:18420"/>
        <label>1</label>
    </ligand>
</feature>
<feature type="active site" description="Proton acceptor" evidence="5">
    <location>
        <position position="259"/>
    </location>
</feature>
<dbReference type="PANTHER" id="PTHR43250">
    <property type="entry name" value="EXODEOXYRIBONUCLEASE III"/>
    <property type="match status" value="1"/>
</dbReference>
<protein>
    <submittedName>
        <fullName evidence="9">Exodeoxyribonuclease III</fullName>
    </submittedName>
</protein>
<evidence type="ECO:0000313" key="10">
    <source>
        <dbReference type="Proteomes" id="UP000557204"/>
    </source>
</evidence>
<keyword evidence="4 6" id="KW-0460">Magnesium</keyword>
<evidence type="ECO:0000256" key="7">
    <source>
        <dbReference type="PIRSR" id="PIRSR604808-3"/>
    </source>
</evidence>
<evidence type="ECO:0000256" key="4">
    <source>
        <dbReference type="ARBA" id="ARBA00022842"/>
    </source>
</evidence>
<feature type="active site" description="Proton donor/acceptor" evidence="5">
    <location>
        <position position="157"/>
    </location>
</feature>
<feature type="site" description="Important for catalytic activity" evidence="7">
    <location>
        <position position="229"/>
    </location>
</feature>
<evidence type="ECO:0000256" key="2">
    <source>
        <dbReference type="ARBA" id="ARBA00022723"/>
    </source>
</evidence>
<dbReference type="SUPFAM" id="SSF56219">
    <property type="entry name" value="DNase I-like"/>
    <property type="match status" value="1"/>
</dbReference>
<dbReference type="AlphaFoldDB" id="A0A849K2E0"/>
<keyword evidence="3" id="KW-0378">Hydrolase</keyword>
<dbReference type="PANTHER" id="PTHR43250:SF2">
    <property type="entry name" value="EXODEOXYRIBONUCLEASE III"/>
    <property type="match status" value="1"/>
</dbReference>
<reference evidence="9 10" key="1">
    <citation type="submission" date="2020-05" db="EMBL/GenBank/DDBJ databases">
        <title>Genome sequence of Isoptericola sp. JC619 isolated from Chilika lagoon, India.</title>
        <authorList>
            <person name="Kumar D."/>
            <person name="Appam K."/>
            <person name="Gandham S."/>
            <person name="Uppada J."/>
            <person name="Sasikala C."/>
            <person name="Venkata Ramana C."/>
        </authorList>
    </citation>
    <scope>NUCLEOTIDE SEQUENCE [LARGE SCALE GENOMIC DNA]</scope>
    <source>
        <strain evidence="9 10">JC619</strain>
    </source>
</reference>
<dbReference type="PROSITE" id="PS51435">
    <property type="entry name" value="AP_NUCLEASE_F1_4"/>
    <property type="match status" value="1"/>
</dbReference>
<feature type="binding site" evidence="6">
    <location>
        <position position="258"/>
    </location>
    <ligand>
        <name>Mg(2+)</name>
        <dbReference type="ChEBI" id="CHEBI:18420"/>
        <label>1</label>
    </ligand>
</feature>
<dbReference type="InterPro" id="IPR036691">
    <property type="entry name" value="Endo/exonu/phosph_ase_sf"/>
</dbReference>
<feature type="domain" description="Endonuclease/exonuclease/phosphatase" evidence="8">
    <location>
        <begin position="5"/>
        <end position="259"/>
    </location>
</feature>
<evidence type="ECO:0000256" key="3">
    <source>
        <dbReference type="ARBA" id="ARBA00022801"/>
    </source>
</evidence>
<feature type="binding site" evidence="6">
    <location>
        <position position="157"/>
    </location>
    <ligand>
        <name>Mg(2+)</name>
        <dbReference type="ChEBI" id="CHEBI:18420"/>
        <label>1</label>
    </ligand>
</feature>
<comment type="cofactor">
    <cofactor evidence="6">
        <name>Mg(2+)</name>
        <dbReference type="ChEBI" id="CHEBI:18420"/>
    </cofactor>
    <cofactor evidence="6">
        <name>Mn(2+)</name>
        <dbReference type="ChEBI" id="CHEBI:29035"/>
    </cofactor>
    <text evidence="6">Probably binds two magnesium or manganese ions per subunit.</text>
</comment>
<proteinExistence type="inferred from homology"/>
<accession>A0A849K2E0</accession>
<comment type="caution">
    <text evidence="9">The sequence shown here is derived from an EMBL/GenBank/DDBJ whole genome shotgun (WGS) entry which is preliminary data.</text>
</comment>
<organism evidence="9 10">
    <name type="scientific">Isoptericola sediminis</name>
    <dbReference type="NCBI Taxonomy" id="2733572"/>
    <lineage>
        <taxon>Bacteria</taxon>
        <taxon>Bacillati</taxon>
        <taxon>Actinomycetota</taxon>
        <taxon>Actinomycetes</taxon>
        <taxon>Micrococcales</taxon>
        <taxon>Promicromonosporaceae</taxon>
        <taxon>Isoptericola</taxon>
    </lineage>
</organism>
<keyword evidence="10" id="KW-1185">Reference proteome</keyword>
<evidence type="ECO:0000256" key="6">
    <source>
        <dbReference type="PIRSR" id="PIRSR604808-2"/>
    </source>
</evidence>
<dbReference type="Proteomes" id="UP000557204">
    <property type="component" value="Unassembled WGS sequence"/>
</dbReference>
<dbReference type="Gene3D" id="3.60.10.10">
    <property type="entry name" value="Endonuclease/exonuclease/phosphatase"/>
    <property type="match status" value="1"/>
</dbReference>
<evidence type="ECO:0000259" key="8">
    <source>
        <dbReference type="Pfam" id="PF03372"/>
    </source>
</evidence>
<dbReference type="GO" id="GO:0006281">
    <property type="term" value="P:DNA repair"/>
    <property type="evidence" value="ECO:0007669"/>
    <property type="project" value="InterPro"/>
</dbReference>
<feature type="binding site" evidence="6">
    <location>
        <position position="8"/>
    </location>
    <ligand>
        <name>Mg(2+)</name>
        <dbReference type="ChEBI" id="CHEBI:18420"/>
        <label>1</label>
    </ligand>
</feature>
<feature type="binding site" evidence="6">
    <location>
        <position position="159"/>
    </location>
    <ligand>
        <name>Mg(2+)</name>
        <dbReference type="ChEBI" id="CHEBI:18420"/>
        <label>1</label>
    </ligand>
</feature>
<feature type="binding site" evidence="6">
    <location>
        <position position="36"/>
    </location>
    <ligand>
        <name>Mg(2+)</name>
        <dbReference type="ChEBI" id="CHEBI:18420"/>
        <label>1</label>
    </ligand>
</feature>
<feature type="active site" evidence="5">
    <location>
        <position position="114"/>
    </location>
</feature>
<dbReference type="GO" id="GO:0008311">
    <property type="term" value="F:double-stranded DNA 3'-5' DNA exonuclease activity"/>
    <property type="evidence" value="ECO:0007669"/>
    <property type="project" value="InterPro"/>
</dbReference>
<name>A0A849K2E0_9MICO</name>
<feature type="site" description="Transition state stabilizer" evidence="7">
    <location>
        <position position="159"/>
    </location>
</feature>
<dbReference type="InterPro" id="IPR037493">
    <property type="entry name" value="ExoIII-like"/>
</dbReference>
<dbReference type="Pfam" id="PF03372">
    <property type="entry name" value="Exo_endo_phos"/>
    <property type="match status" value="1"/>
</dbReference>
<keyword evidence="6" id="KW-0464">Manganese</keyword>
<dbReference type="InterPro" id="IPR005135">
    <property type="entry name" value="Endo/exonuclease/phosphatase"/>
</dbReference>
<dbReference type="RefSeq" id="WP_171245568.1">
    <property type="nucleotide sequence ID" value="NZ_JABFAJ010000001.1"/>
</dbReference>
<dbReference type="NCBIfam" id="TIGR00633">
    <property type="entry name" value="xth"/>
    <property type="match status" value="1"/>
</dbReference>
<keyword evidence="2 6" id="KW-0479">Metal-binding</keyword>
<sequence length="277" mass="30562">MLTVATANVNGIRAAVRRGIDDWIARREPDVLLLQEVRAPDELVHAHFADHHVAHLPSRIKGRAGVAVVSRLPLAAVRDGVGSGEAEPDVDSGRWLEADLELPGGDRLTVVSAYLHSGSAKPGQEHTLAAKYDHLDQVSRRLDALVAEEHPVLVAGDVNIAHREVDIANWKGNLKSSGFLPAERAYLDRWFEAGWHDLGRALGGDGPGPYTWWTWRGQAFDNDRGWRIDYQLANPVLADRALKVEVDRAASYDARWSDHAPVVATYDLPDHRGKMNV</sequence>
<evidence type="ECO:0000256" key="1">
    <source>
        <dbReference type="ARBA" id="ARBA00007092"/>
    </source>
</evidence>
<dbReference type="EMBL" id="JABFAJ010000001">
    <property type="protein sequence ID" value="NNU25955.1"/>
    <property type="molecule type" value="Genomic_DNA"/>
</dbReference>
<feature type="site" description="Interaction with DNA substrate" evidence="7">
    <location>
        <position position="259"/>
    </location>
</feature>
<dbReference type="InterPro" id="IPR004808">
    <property type="entry name" value="AP_endonuc_1"/>
</dbReference>
<dbReference type="GO" id="GO:0046872">
    <property type="term" value="F:metal ion binding"/>
    <property type="evidence" value="ECO:0007669"/>
    <property type="project" value="UniProtKB-KW"/>
</dbReference>
<gene>
    <name evidence="9" type="ORF">HLI28_00120</name>
</gene>